<proteinExistence type="predicted"/>
<dbReference type="InterPro" id="IPR001811">
    <property type="entry name" value="Chemokine_IL8-like_dom"/>
</dbReference>
<name>A0A8C5NJC1_JUNHY</name>
<evidence type="ECO:0000256" key="4">
    <source>
        <dbReference type="ARBA" id="ARBA00022729"/>
    </source>
</evidence>
<dbReference type="SMART" id="SM00199">
    <property type="entry name" value="SCY"/>
    <property type="match status" value="1"/>
</dbReference>
<evidence type="ECO:0000256" key="3">
    <source>
        <dbReference type="ARBA" id="ARBA00022525"/>
    </source>
</evidence>
<dbReference type="OMA" id="PVECCFQ"/>
<dbReference type="Proteomes" id="UP000694408">
    <property type="component" value="Unplaced"/>
</dbReference>
<dbReference type="Pfam" id="PF00048">
    <property type="entry name" value="IL8"/>
    <property type="match status" value="1"/>
</dbReference>
<reference evidence="6" key="2">
    <citation type="submission" date="2025-09" db="UniProtKB">
        <authorList>
            <consortium name="Ensembl"/>
        </authorList>
    </citation>
    <scope>IDENTIFICATION</scope>
</reference>
<sequence length="104" mass="11324">MGAAEGLHSLCAVPKLVVPLSGDVTHNISLPSPAHFAPVECCFQYAQKRIRHPQGFYETSKDCPKPAVVLVAANGDEICADPKKDWVKKIIKRLQNKTSDPSTI</sequence>
<dbReference type="InterPro" id="IPR036048">
    <property type="entry name" value="Interleukin_8-like_sf"/>
</dbReference>
<evidence type="ECO:0000256" key="1">
    <source>
        <dbReference type="ARBA" id="ARBA00004613"/>
    </source>
</evidence>
<evidence type="ECO:0000256" key="2">
    <source>
        <dbReference type="ARBA" id="ARBA00022514"/>
    </source>
</evidence>
<dbReference type="PANTHER" id="PTHR12015:SF183">
    <property type="entry name" value="C-C MOTIF CHEMOKINE 3"/>
    <property type="match status" value="1"/>
</dbReference>
<dbReference type="CDD" id="cd00272">
    <property type="entry name" value="Chemokine_CC"/>
    <property type="match status" value="1"/>
</dbReference>
<dbReference type="GO" id="GO:0006955">
    <property type="term" value="P:immune response"/>
    <property type="evidence" value="ECO:0007669"/>
    <property type="project" value="InterPro"/>
</dbReference>
<comment type="subcellular location">
    <subcellularLocation>
        <location evidence="1">Secreted</location>
    </subcellularLocation>
</comment>
<evidence type="ECO:0000313" key="7">
    <source>
        <dbReference type="Proteomes" id="UP000694408"/>
    </source>
</evidence>
<feature type="domain" description="Chemokine interleukin-8-like" evidence="5">
    <location>
        <begin position="38"/>
        <end position="94"/>
    </location>
</feature>
<keyword evidence="2" id="KW-0202">Cytokine</keyword>
<dbReference type="Ensembl" id="ENSJHYT00000003458.1">
    <property type="protein sequence ID" value="ENSJHYP00000002811.1"/>
    <property type="gene ID" value="ENSJHYG00000002328.1"/>
</dbReference>
<dbReference type="AlphaFoldDB" id="A0A8C5NJC1"/>
<dbReference type="PANTHER" id="PTHR12015">
    <property type="entry name" value="SMALL INDUCIBLE CYTOKINE A"/>
    <property type="match status" value="1"/>
</dbReference>
<keyword evidence="3" id="KW-0964">Secreted</keyword>
<reference evidence="6" key="1">
    <citation type="submission" date="2025-08" db="UniProtKB">
        <authorList>
            <consortium name="Ensembl"/>
        </authorList>
    </citation>
    <scope>IDENTIFICATION</scope>
</reference>
<evidence type="ECO:0000313" key="6">
    <source>
        <dbReference type="Ensembl" id="ENSJHYP00000002811.1"/>
    </source>
</evidence>
<evidence type="ECO:0000259" key="5">
    <source>
        <dbReference type="SMART" id="SM00199"/>
    </source>
</evidence>
<dbReference type="GO" id="GO:0005615">
    <property type="term" value="C:extracellular space"/>
    <property type="evidence" value="ECO:0007669"/>
    <property type="project" value="UniProtKB-KW"/>
</dbReference>
<protein>
    <recommendedName>
        <fullName evidence="5">Chemokine interleukin-8-like domain-containing protein</fullName>
    </recommendedName>
</protein>
<keyword evidence="4" id="KW-0732">Signal</keyword>
<organism evidence="6 7">
    <name type="scientific">Junco hyemalis</name>
    <name type="common">Dark-eyed junco</name>
    <dbReference type="NCBI Taxonomy" id="40217"/>
    <lineage>
        <taxon>Eukaryota</taxon>
        <taxon>Metazoa</taxon>
        <taxon>Chordata</taxon>
        <taxon>Craniata</taxon>
        <taxon>Vertebrata</taxon>
        <taxon>Euteleostomi</taxon>
        <taxon>Archelosauria</taxon>
        <taxon>Archosauria</taxon>
        <taxon>Dinosauria</taxon>
        <taxon>Saurischia</taxon>
        <taxon>Theropoda</taxon>
        <taxon>Coelurosauria</taxon>
        <taxon>Aves</taxon>
        <taxon>Neognathae</taxon>
        <taxon>Neoaves</taxon>
        <taxon>Telluraves</taxon>
        <taxon>Australaves</taxon>
        <taxon>Passeriformes</taxon>
        <taxon>Passerellidae</taxon>
        <taxon>Junco</taxon>
    </lineage>
</organism>
<dbReference type="InterPro" id="IPR039809">
    <property type="entry name" value="Chemokine_b/g/d"/>
</dbReference>
<dbReference type="GO" id="GO:0008009">
    <property type="term" value="F:chemokine activity"/>
    <property type="evidence" value="ECO:0007669"/>
    <property type="project" value="InterPro"/>
</dbReference>
<dbReference type="SUPFAM" id="SSF54117">
    <property type="entry name" value="Interleukin 8-like chemokines"/>
    <property type="match status" value="1"/>
</dbReference>
<dbReference type="Gene3D" id="2.40.50.40">
    <property type="match status" value="1"/>
</dbReference>
<keyword evidence="7" id="KW-1185">Reference proteome</keyword>
<accession>A0A8C5NJC1</accession>